<dbReference type="InterPro" id="IPR019787">
    <property type="entry name" value="Znf_PHD-finger"/>
</dbReference>
<dbReference type="Pfam" id="PF00628">
    <property type="entry name" value="PHD"/>
    <property type="match status" value="1"/>
</dbReference>
<keyword evidence="7" id="KW-1185">Reference proteome</keyword>
<evidence type="ECO:0000256" key="1">
    <source>
        <dbReference type="ARBA" id="ARBA00022723"/>
    </source>
</evidence>
<evidence type="ECO:0000256" key="3">
    <source>
        <dbReference type="ARBA" id="ARBA00022833"/>
    </source>
</evidence>
<feature type="domain" description="PHD-type" evidence="5">
    <location>
        <begin position="82"/>
        <end position="140"/>
    </location>
</feature>
<keyword evidence="3" id="KW-0862">Zinc</keyword>
<keyword evidence="2 4" id="KW-0863">Zinc-finger</keyword>
<dbReference type="PROSITE" id="PS01359">
    <property type="entry name" value="ZF_PHD_1"/>
    <property type="match status" value="1"/>
</dbReference>
<name>A0A9Q1F121_SYNKA</name>
<dbReference type="AlphaFoldDB" id="A0A9Q1F121"/>
<dbReference type="Proteomes" id="UP001152622">
    <property type="component" value="Chromosome 10"/>
</dbReference>
<evidence type="ECO:0000256" key="2">
    <source>
        <dbReference type="ARBA" id="ARBA00022771"/>
    </source>
</evidence>
<gene>
    <name evidence="6" type="ORF">SKAU_G00273890</name>
</gene>
<dbReference type="InterPro" id="IPR001965">
    <property type="entry name" value="Znf_PHD"/>
</dbReference>
<proteinExistence type="predicted"/>
<dbReference type="SMART" id="SM00249">
    <property type="entry name" value="PHD"/>
    <property type="match status" value="1"/>
</dbReference>
<dbReference type="EMBL" id="JAINUF010000010">
    <property type="protein sequence ID" value="KAJ8348800.1"/>
    <property type="molecule type" value="Genomic_DNA"/>
</dbReference>
<evidence type="ECO:0000259" key="5">
    <source>
        <dbReference type="PROSITE" id="PS50016"/>
    </source>
</evidence>
<accession>A0A9Q1F121</accession>
<dbReference type="InterPro" id="IPR019786">
    <property type="entry name" value="Zinc_finger_PHD-type_CS"/>
</dbReference>
<dbReference type="InterPro" id="IPR013083">
    <property type="entry name" value="Znf_RING/FYVE/PHD"/>
</dbReference>
<sequence>MRRTCHGKTEWVDIKWKGGVLAHPVQQDGSSCGIIVIMMARAVMKALPAAPVIRFGTSKKEMTNERKTLALQILKASVFDLASKCAMCSMGKPGSGSGPPMTDWIQCDTCQRWFHEQCLGMDTADLEQAREHSWNCCLCT</sequence>
<evidence type="ECO:0000313" key="7">
    <source>
        <dbReference type="Proteomes" id="UP001152622"/>
    </source>
</evidence>
<organism evidence="6 7">
    <name type="scientific">Synaphobranchus kaupii</name>
    <name type="common">Kaup's arrowtooth eel</name>
    <dbReference type="NCBI Taxonomy" id="118154"/>
    <lineage>
        <taxon>Eukaryota</taxon>
        <taxon>Metazoa</taxon>
        <taxon>Chordata</taxon>
        <taxon>Craniata</taxon>
        <taxon>Vertebrata</taxon>
        <taxon>Euteleostomi</taxon>
        <taxon>Actinopterygii</taxon>
        <taxon>Neopterygii</taxon>
        <taxon>Teleostei</taxon>
        <taxon>Anguilliformes</taxon>
        <taxon>Synaphobranchidae</taxon>
        <taxon>Synaphobranchus</taxon>
    </lineage>
</organism>
<dbReference type="GO" id="GO:0008270">
    <property type="term" value="F:zinc ion binding"/>
    <property type="evidence" value="ECO:0007669"/>
    <property type="project" value="UniProtKB-KW"/>
</dbReference>
<protein>
    <recommendedName>
        <fullName evidence="5">PHD-type domain-containing protein</fullName>
    </recommendedName>
</protein>
<evidence type="ECO:0000256" key="4">
    <source>
        <dbReference type="PROSITE-ProRule" id="PRU00146"/>
    </source>
</evidence>
<reference evidence="6" key="1">
    <citation type="journal article" date="2023" name="Science">
        <title>Genome structures resolve the early diversification of teleost fishes.</title>
        <authorList>
            <person name="Parey E."/>
            <person name="Louis A."/>
            <person name="Montfort J."/>
            <person name="Bouchez O."/>
            <person name="Roques C."/>
            <person name="Iampietro C."/>
            <person name="Lluch J."/>
            <person name="Castinel A."/>
            <person name="Donnadieu C."/>
            <person name="Desvignes T."/>
            <person name="Floi Bucao C."/>
            <person name="Jouanno E."/>
            <person name="Wen M."/>
            <person name="Mejri S."/>
            <person name="Dirks R."/>
            <person name="Jansen H."/>
            <person name="Henkel C."/>
            <person name="Chen W.J."/>
            <person name="Zahm M."/>
            <person name="Cabau C."/>
            <person name="Klopp C."/>
            <person name="Thompson A.W."/>
            <person name="Robinson-Rechavi M."/>
            <person name="Braasch I."/>
            <person name="Lecointre G."/>
            <person name="Bobe J."/>
            <person name="Postlethwait J.H."/>
            <person name="Berthelot C."/>
            <person name="Roest Crollius H."/>
            <person name="Guiguen Y."/>
        </authorList>
    </citation>
    <scope>NUCLEOTIDE SEQUENCE</scope>
    <source>
        <strain evidence="6">WJC10195</strain>
    </source>
</reference>
<dbReference type="PROSITE" id="PS50016">
    <property type="entry name" value="ZF_PHD_2"/>
    <property type="match status" value="1"/>
</dbReference>
<dbReference type="Gene3D" id="3.30.40.10">
    <property type="entry name" value="Zinc/RING finger domain, C3HC4 (zinc finger)"/>
    <property type="match status" value="1"/>
</dbReference>
<comment type="caution">
    <text evidence="6">The sequence shown here is derived from an EMBL/GenBank/DDBJ whole genome shotgun (WGS) entry which is preliminary data.</text>
</comment>
<evidence type="ECO:0000313" key="6">
    <source>
        <dbReference type="EMBL" id="KAJ8348800.1"/>
    </source>
</evidence>
<keyword evidence="1" id="KW-0479">Metal-binding</keyword>
<dbReference type="OrthoDB" id="413122at2759"/>
<dbReference type="InterPro" id="IPR011011">
    <property type="entry name" value="Znf_FYVE_PHD"/>
</dbReference>
<dbReference type="Gene3D" id="3.40.395.10">
    <property type="entry name" value="Adenoviral Proteinase, Chain A"/>
    <property type="match status" value="1"/>
</dbReference>
<dbReference type="SUPFAM" id="SSF57903">
    <property type="entry name" value="FYVE/PHD zinc finger"/>
    <property type="match status" value="1"/>
</dbReference>